<comment type="caution">
    <text evidence="6">The sequence shown here is derived from an EMBL/GenBank/DDBJ whole genome shotgun (WGS) entry which is preliminary data.</text>
</comment>
<dbReference type="GO" id="GO:0016020">
    <property type="term" value="C:membrane"/>
    <property type="evidence" value="ECO:0007669"/>
    <property type="project" value="UniProtKB-SubCell"/>
</dbReference>
<gene>
    <name evidence="6" type="ORF">AC230_05050</name>
</gene>
<reference evidence="7" key="1">
    <citation type="submission" date="2015-07" db="EMBL/GenBank/DDBJ databases">
        <title>Draft genome sequence of Streptomyces sp. CMAA 1322, a bacterium isolated from Caatinga biome, from dry forest semiarid of Brazil.</title>
        <authorList>
            <person name="Santos S.N."/>
            <person name="Gacesa R."/>
            <person name="Taketani R.G."/>
            <person name="Long P.F."/>
            <person name="Melo I.S."/>
        </authorList>
    </citation>
    <scope>NUCLEOTIDE SEQUENCE [LARGE SCALE GENOMIC DNA]</scope>
    <source>
        <strain evidence="7">CMAA 1322</strain>
    </source>
</reference>
<dbReference type="EMBL" id="LFXA01000002">
    <property type="protein sequence ID" value="KNB53940.1"/>
    <property type="molecule type" value="Genomic_DNA"/>
</dbReference>
<keyword evidence="2 5" id="KW-0812">Transmembrane</keyword>
<dbReference type="PATRIC" id="fig|1678637.3.peg.1098"/>
<dbReference type="OrthoDB" id="9810350at2"/>
<feature type="transmembrane region" description="Helical" evidence="5">
    <location>
        <begin position="70"/>
        <end position="93"/>
    </location>
</feature>
<keyword evidence="3 5" id="KW-1133">Transmembrane helix</keyword>
<sequence length="154" mass="16479">MFKGFKNFIMRGDIVVVAVGLIIALALSNLIKAFTDSVINPVIASAQGGHAFGLGWQLGRTGNKATYLDIGAFISAVVYFLIFMAVVYFLIVVPYRHVQARRGVTVFAEPLPVRTCPACLSEDVPTAATRCRHCCSDLPPVGTMPPSSPPPAGR</sequence>
<dbReference type="PANTHER" id="PTHR30266:SF2">
    <property type="entry name" value="LARGE-CONDUCTANCE MECHANOSENSITIVE CHANNEL"/>
    <property type="match status" value="1"/>
</dbReference>
<dbReference type="STRING" id="1678637.AC230_05050"/>
<evidence type="ECO:0000256" key="4">
    <source>
        <dbReference type="ARBA" id="ARBA00023136"/>
    </source>
</evidence>
<evidence type="ECO:0000256" key="1">
    <source>
        <dbReference type="ARBA" id="ARBA00004141"/>
    </source>
</evidence>
<name>A0A0K9XKR0_9ACTN</name>
<comment type="subcellular location">
    <subcellularLocation>
        <location evidence="1">Membrane</location>
        <topology evidence="1">Multi-pass membrane protein</topology>
    </subcellularLocation>
</comment>
<evidence type="ECO:0000313" key="7">
    <source>
        <dbReference type="Proteomes" id="UP000037288"/>
    </source>
</evidence>
<dbReference type="RefSeq" id="WP_049714678.1">
    <property type="nucleotide sequence ID" value="NZ_LFXA01000002.1"/>
</dbReference>
<keyword evidence="7" id="KW-1185">Reference proteome</keyword>
<dbReference type="GO" id="GO:0008381">
    <property type="term" value="F:mechanosensitive monoatomic ion channel activity"/>
    <property type="evidence" value="ECO:0007669"/>
    <property type="project" value="TreeGrafter"/>
</dbReference>
<feature type="transmembrane region" description="Helical" evidence="5">
    <location>
        <begin position="12"/>
        <end position="31"/>
    </location>
</feature>
<dbReference type="InterPro" id="IPR037673">
    <property type="entry name" value="MSC/AndL"/>
</dbReference>
<proteinExistence type="predicted"/>
<evidence type="ECO:0000256" key="3">
    <source>
        <dbReference type="ARBA" id="ARBA00022989"/>
    </source>
</evidence>
<dbReference type="SUPFAM" id="SSF81330">
    <property type="entry name" value="Gated mechanosensitive channel"/>
    <property type="match status" value="1"/>
</dbReference>
<organism evidence="6 7">
    <name type="scientific">Streptomyces caatingaensis</name>
    <dbReference type="NCBI Taxonomy" id="1678637"/>
    <lineage>
        <taxon>Bacteria</taxon>
        <taxon>Bacillati</taxon>
        <taxon>Actinomycetota</taxon>
        <taxon>Actinomycetes</taxon>
        <taxon>Kitasatosporales</taxon>
        <taxon>Streptomycetaceae</taxon>
        <taxon>Streptomyces</taxon>
    </lineage>
</organism>
<dbReference type="InterPro" id="IPR036019">
    <property type="entry name" value="MscL_channel"/>
</dbReference>
<evidence type="ECO:0000313" key="6">
    <source>
        <dbReference type="EMBL" id="KNB53940.1"/>
    </source>
</evidence>
<dbReference type="AlphaFoldDB" id="A0A0K9XKR0"/>
<evidence type="ECO:0000256" key="2">
    <source>
        <dbReference type="ARBA" id="ARBA00022692"/>
    </source>
</evidence>
<protein>
    <submittedName>
        <fullName evidence="6">Mechanosensitive ion channel protein MscL</fullName>
    </submittedName>
</protein>
<dbReference type="PANTHER" id="PTHR30266">
    <property type="entry name" value="MECHANOSENSITIVE CHANNEL MSCL"/>
    <property type="match status" value="1"/>
</dbReference>
<dbReference type="Proteomes" id="UP000037288">
    <property type="component" value="Unassembled WGS sequence"/>
</dbReference>
<accession>A0A0K9XKR0</accession>
<dbReference type="Gene3D" id="1.10.1200.120">
    <property type="entry name" value="Large-conductance mechanosensitive channel, MscL, domain 1"/>
    <property type="match status" value="1"/>
</dbReference>
<evidence type="ECO:0000256" key="5">
    <source>
        <dbReference type="SAM" id="Phobius"/>
    </source>
</evidence>
<keyword evidence="4 5" id="KW-0472">Membrane</keyword>
<dbReference type="Pfam" id="PF01741">
    <property type="entry name" value="MscL"/>
    <property type="match status" value="1"/>
</dbReference>